<keyword evidence="3" id="KW-1185">Reference proteome</keyword>
<dbReference type="Proteomes" id="UP000275267">
    <property type="component" value="Unassembled WGS sequence"/>
</dbReference>
<reference evidence="3" key="1">
    <citation type="journal article" date="2019" name="Nat. Commun.">
        <title>The genome of broomcorn millet.</title>
        <authorList>
            <person name="Zou C."/>
            <person name="Miki D."/>
            <person name="Li D."/>
            <person name="Tang Q."/>
            <person name="Xiao L."/>
            <person name="Rajput S."/>
            <person name="Deng P."/>
            <person name="Jia W."/>
            <person name="Huang R."/>
            <person name="Zhang M."/>
            <person name="Sun Y."/>
            <person name="Hu J."/>
            <person name="Fu X."/>
            <person name="Schnable P.S."/>
            <person name="Li F."/>
            <person name="Zhang H."/>
            <person name="Feng B."/>
            <person name="Zhu X."/>
            <person name="Liu R."/>
            <person name="Schnable J.C."/>
            <person name="Zhu J.-K."/>
            <person name="Zhang H."/>
        </authorList>
    </citation>
    <scope>NUCLEOTIDE SEQUENCE [LARGE SCALE GENOMIC DNA]</scope>
</reference>
<name>A0A3L6TLR5_PANMI</name>
<organism evidence="2 3">
    <name type="scientific">Panicum miliaceum</name>
    <name type="common">Proso millet</name>
    <name type="synonym">Broomcorn millet</name>
    <dbReference type="NCBI Taxonomy" id="4540"/>
    <lineage>
        <taxon>Eukaryota</taxon>
        <taxon>Viridiplantae</taxon>
        <taxon>Streptophyta</taxon>
        <taxon>Embryophyta</taxon>
        <taxon>Tracheophyta</taxon>
        <taxon>Spermatophyta</taxon>
        <taxon>Magnoliopsida</taxon>
        <taxon>Liliopsida</taxon>
        <taxon>Poales</taxon>
        <taxon>Poaceae</taxon>
        <taxon>PACMAD clade</taxon>
        <taxon>Panicoideae</taxon>
        <taxon>Panicodae</taxon>
        <taxon>Paniceae</taxon>
        <taxon>Panicinae</taxon>
        <taxon>Panicum</taxon>
        <taxon>Panicum sect. Panicum</taxon>
    </lineage>
</organism>
<proteinExistence type="predicted"/>
<comment type="caution">
    <text evidence="2">The sequence shown here is derived from an EMBL/GenBank/DDBJ whole genome shotgun (WGS) entry which is preliminary data.</text>
</comment>
<accession>A0A3L6TLR5</accession>
<dbReference type="EMBL" id="PQIB02000001">
    <property type="protein sequence ID" value="RLN41149.1"/>
    <property type="molecule type" value="Genomic_DNA"/>
</dbReference>
<evidence type="ECO:0000313" key="3">
    <source>
        <dbReference type="Proteomes" id="UP000275267"/>
    </source>
</evidence>
<evidence type="ECO:0000313" key="2">
    <source>
        <dbReference type="EMBL" id="RLN41149.1"/>
    </source>
</evidence>
<evidence type="ECO:0000256" key="1">
    <source>
        <dbReference type="SAM" id="MobiDB-lite"/>
    </source>
</evidence>
<dbReference type="AlphaFoldDB" id="A0A3L6TLR5"/>
<protein>
    <submittedName>
        <fullName evidence="2">Uncharacterized protein</fullName>
    </submittedName>
</protein>
<gene>
    <name evidence="2" type="ORF">C2845_PM01G32030</name>
</gene>
<feature type="region of interest" description="Disordered" evidence="1">
    <location>
        <begin position="1"/>
        <end position="22"/>
    </location>
</feature>
<sequence length="80" mass="8539">MLVATEVGQHPQGESGKTNVGETLLDDVTSVDHLSMDIQMEEENLHPSDVEEPLTNTVIGPDHDLNSVDMLACKQPGATG</sequence>